<accession>A0A8X6I8N6</accession>
<evidence type="ECO:0000256" key="4">
    <source>
        <dbReference type="SAM" id="MobiDB-lite"/>
    </source>
</evidence>
<keyword evidence="3 5" id="KW-0472">Membrane</keyword>
<evidence type="ECO:0000256" key="5">
    <source>
        <dbReference type="SAM" id="Phobius"/>
    </source>
</evidence>
<keyword evidence="1 5" id="KW-0812">Transmembrane</keyword>
<name>A0A8X6I8N6_NEPPI</name>
<proteinExistence type="predicted"/>
<dbReference type="PANTHER" id="PTHR23121:SF10">
    <property type="entry name" value="MAJOR FACILITATOR SUPERFAMILY DOMAIN-CONTAINING PROTEIN 4A"/>
    <property type="match status" value="1"/>
</dbReference>
<evidence type="ECO:0000313" key="6">
    <source>
        <dbReference type="EMBL" id="GFS35591.1"/>
    </source>
</evidence>
<feature type="transmembrane region" description="Helical" evidence="5">
    <location>
        <begin position="70"/>
        <end position="88"/>
    </location>
</feature>
<keyword evidence="2 5" id="KW-1133">Transmembrane helix</keyword>
<evidence type="ECO:0000256" key="2">
    <source>
        <dbReference type="ARBA" id="ARBA00022989"/>
    </source>
</evidence>
<reference evidence="6" key="1">
    <citation type="submission" date="2020-08" db="EMBL/GenBank/DDBJ databases">
        <title>Multicomponent nature underlies the extraordinary mechanical properties of spider dragline silk.</title>
        <authorList>
            <person name="Kono N."/>
            <person name="Nakamura H."/>
            <person name="Mori M."/>
            <person name="Yoshida Y."/>
            <person name="Ohtoshi R."/>
            <person name="Malay A.D."/>
            <person name="Moran D.A.P."/>
            <person name="Tomita M."/>
            <person name="Numata K."/>
            <person name="Arakawa K."/>
        </authorList>
    </citation>
    <scope>NUCLEOTIDE SEQUENCE</scope>
</reference>
<sequence>MSQPLDSNYQSEGYPSQSGNEEVEPKGTSAEVGESQPQSGGGVLNMLPAGALIQTKKEYFYHLLWTNKHVTGTLCAVFWSFGMCVAFLGPTLLDLGCKTNTVFATMSWVFFSQSLFVLLGSACGGFLVQR</sequence>
<comment type="caution">
    <text evidence="6">The sequence shown here is derived from an EMBL/GenBank/DDBJ whole genome shotgun (WGS) entry which is preliminary data.</text>
</comment>
<feature type="compositionally biased region" description="Polar residues" evidence="4">
    <location>
        <begin position="1"/>
        <end position="20"/>
    </location>
</feature>
<dbReference type="OrthoDB" id="413079at2759"/>
<evidence type="ECO:0000256" key="3">
    <source>
        <dbReference type="ARBA" id="ARBA00023136"/>
    </source>
</evidence>
<evidence type="ECO:0000256" key="1">
    <source>
        <dbReference type="ARBA" id="ARBA00022692"/>
    </source>
</evidence>
<organism evidence="6 7">
    <name type="scientific">Nephila pilipes</name>
    <name type="common">Giant wood spider</name>
    <name type="synonym">Nephila maculata</name>
    <dbReference type="NCBI Taxonomy" id="299642"/>
    <lineage>
        <taxon>Eukaryota</taxon>
        <taxon>Metazoa</taxon>
        <taxon>Ecdysozoa</taxon>
        <taxon>Arthropoda</taxon>
        <taxon>Chelicerata</taxon>
        <taxon>Arachnida</taxon>
        <taxon>Araneae</taxon>
        <taxon>Araneomorphae</taxon>
        <taxon>Entelegynae</taxon>
        <taxon>Araneoidea</taxon>
        <taxon>Nephilidae</taxon>
        <taxon>Nephila</taxon>
    </lineage>
</organism>
<evidence type="ECO:0000313" key="7">
    <source>
        <dbReference type="Proteomes" id="UP000887013"/>
    </source>
</evidence>
<protein>
    <submittedName>
        <fullName evidence="6">Uncharacterized protein</fullName>
    </submittedName>
</protein>
<keyword evidence="7" id="KW-1185">Reference proteome</keyword>
<dbReference type="Proteomes" id="UP000887013">
    <property type="component" value="Unassembled WGS sequence"/>
</dbReference>
<gene>
    <name evidence="6" type="primary">AVEN_263628_1</name>
    <name evidence="6" type="ORF">NPIL_678621</name>
</gene>
<dbReference type="PANTHER" id="PTHR23121">
    <property type="entry name" value="SODIUM-DEPENDENT GLUCOSE TRANSPORTER 1"/>
    <property type="match status" value="1"/>
</dbReference>
<feature type="region of interest" description="Disordered" evidence="4">
    <location>
        <begin position="1"/>
        <end position="42"/>
    </location>
</feature>
<dbReference type="AlphaFoldDB" id="A0A8X6I8N6"/>
<feature type="transmembrane region" description="Helical" evidence="5">
    <location>
        <begin position="108"/>
        <end position="128"/>
    </location>
</feature>
<dbReference type="EMBL" id="BMAW01088618">
    <property type="protein sequence ID" value="GFS35591.1"/>
    <property type="molecule type" value="Genomic_DNA"/>
</dbReference>